<feature type="binding site" evidence="5">
    <location>
        <position position="64"/>
    </location>
    <ligand>
        <name>molybdate</name>
        <dbReference type="ChEBI" id="CHEBI:36264"/>
    </ligand>
</feature>
<dbReference type="RefSeq" id="WP_061947932.1">
    <property type="nucleotide sequence ID" value="NZ_LTAO01000007.1"/>
</dbReference>
<dbReference type="GO" id="GO:0015689">
    <property type="term" value="P:molybdate ion transport"/>
    <property type="evidence" value="ECO:0007669"/>
    <property type="project" value="InterPro"/>
</dbReference>
<sequence>MEKWIGIIMIGFSIFLTACGGTAEGKKTEIHVMAAASLTDALGEIQKQYEQEDNVDLIINYGSSGKLREQIIQGAPADIFLSASLEDMEKLVSDGEVSDWARALTNQLVMISTPEAAKKLNGWSDLISDDIQGIAMGQPDSVPAGRYSLEALEHEGMWEDIQARVIYGTDVRQVLTYVETGNTDVGLVYQTDALSSSQIEIIDVAPKQSHQPIIYPIGLLEDAAENEIAKAFYQYLLTEDSLSIFEKYGFEQGE</sequence>
<protein>
    <recommendedName>
        <fullName evidence="8">Molybdenum ABC transporter substrate-binding protein</fullName>
    </recommendedName>
</protein>
<dbReference type="EMBL" id="LTAO01000007">
    <property type="protein sequence ID" value="KYG33393.1"/>
    <property type="molecule type" value="Genomic_DNA"/>
</dbReference>
<evidence type="ECO:0008006" key="8">
    <source>
        <dbReference type="Google" id="ProtNLM"/>
    </source>
</evidence>
<evidence type="ECO:0000256" key="3">
    <source>
        <dbReference type="ARBA" id="ARBA00022723"/>
    </source>
</evidence>
<dbReference type="Proteomes" id="UP000075806">
    <property type="component" value="Unassembled WGS sequence"/>
</dbReference>
<comment type="caution">
    <text evidence="6">The sequence shown here is derived from an EMBL/GenBank/DDBJ whole genome shotgun (WGS) entry which is preliminary data.</text>
</comment>
<dbReference type="FunFam" id="3.40.190.10:FF:000035">
    <property type="entry name" value="Molybdate ABC transporter substrate-binding protein"/>
    <property type="match status" value="1"/>
</dbReference>
<comment type="similarity">
    <text evidence="1">Belongs to the bacterial solute-binding protein ModA family.</text>
</comment>
<evidence type="ECO:0000256" key="4">
    <source>
        <dbReference type="ARBA" id="ARBA00022729"/>
    </source>
</evidence>
<dbReference type="NCBIfam" id="TIGR01256">
    <property type="entry name" value="modA"/>
    <property type="match status" value="1"/>
</dbReference>
<dbReference type="Pfam" id="PF13531">
    <property type="entry name" value="SBP_bac_11"/>
    <property type="match status" value="1"/>
</dbReference>
<dbReference type="PANTHER" id="PTHR30632:SF0">
    <property type="entry name" value="SULFATE-BINDING PROTEIN"/>
    <property type="match status" value="1"/>
</dbReference>
<dbReference type="STRING" id="519424.AZF04_16915"/>
<gene>
    <name evidence="6" type="ORF">AZF04_16915</name>
</gene>
<reference evidence="6" key="1">
    <citation type="submission" date="2016-02" db="EMBL/GenBank/DDBJ databases">
        <title>Genome sequence of Bacillus trypoxylicola KCTC 13244(T).</title>
        <authorList>
            <person name="Jeong H."/>
            <person name="Park S.-H."/>
            <person name="Choi S.-K."/>
        </authorList>
    </citation>
    <scope>NUCLEOTIDE SEQUENCE [LARGE SCALE GENOMIC DNA]</scope>
    <source>
        <strain evidence="6">KCTC 13244</strain>
    </source>
</reference>
<dbReference type="GO" id="GO:0046872">
    <property type="term" value="F:metal ion binding"/>
    <property type="evidence" value="ECO:0007669"/>
    <property type="project" value="UniProtKB-KW"/>
</dbReference>
<feature type="binding site" evidence="5">
    <location>
        <position position="189"/>
    </location>
    <ligand>
        <name>molybdate</name>
        <dbReference type="ChEBI" id="CHEBI:36264"/>
    </ligand>
</feature>
<evidence type="ECO:0000313" key="6">
    <source>
        <dbReference type="EMBL" id="KYG33393.1"/>
    </source>
</evidence>
<evidence type="ECO:0000313" key="7">
    <source>
        <dbReference type="Proteomes" id="UP000075806"/>
    </source>
</evidence>
<feature type="binding site" evidence="5">
    <location>
        <position position="37"/>
    </location>
    <ligand>
        <name>molybdate</name>
        <dbReference type="ChEBI" id="CHEBI:36264"/>
    </ligand>
</feature>
<dbReference type="PROSITE" id="PS51257">
    <property type="entry name" value="PROKAR_LIPOPROTEIN"/>
    <property type="match status" value="1"/>
</dbReference>
<dbReference type="OrthoDB" id="9785015at2"/>
<dbReference type="GO" id="GO:0030973">
    <property type="term" value="F:molybdate ion binding"/>
    <property type="evidence" value="ECO:0007669"/>
    <property type="project" value="UniProtKB-ARBA"/>
</dbReference>
<keyword evidence="4" id="KW-0732">Signal</keyword>
<organism evidence="6 7">
    <name type="scientific">Alkalihalobacillus trypoxylicola</name>
    <dbReference type="NCBI Taxonomy" id="519424"/>
    <lineage>
        <taxon>Bacteria</taxon>
        <taxon>Bacillati</taxon>
        <taxon>Bacillota</taxon>
        <taxon>Bacilli</taxon>
        <taxon>Bacillales</taxon>
        <taxon>Bacillaceae</taxon>
        <taxon>Alkalihalobacillus</taxon>
    </lineage>
</organism>
<evidence type="ECO:0000256" key="2">
    <source>
        <dbReference type="ARBA" id="ARBA00022505"/>
    </source>
</evidence>
<keyword evidence="7" id="KW-1185">Reference proteome</keyword>
<dbReference type="AlphaFoldDB" id="A0A162EP67"/>
<dbReference type="PIRSF" id="PIRSF004846">
    <property type="entry name" value="ModA"/>
    <property type="match status" value="1"/>
</dbReference>
<dbReference type="InterPro" id="IPR005950">
    <property type="entry name" value="ModA"/>
</dbReference>
<feature type="binding site" evidence="5">
    <location>
        <position position="144"/>
    </location>
    <ligand>
        <name>molybdate</name>
        <dbReference type="ChEBI" id="CHEBI:36264"/>
    </ligand>
</feature>
<keyword evidence="3 5" id="KW-0479">Metal-binding</keyword>
<keyword evidence="2 5" id="KW-0500">Molybdenum</keyword>
<evidence type="ECO:0000256" key="5">
    <source>
        <dbReference type="PIRSR" id="PIRSR004846-1"/>
    </source>
</evidence>
<dbReference type="InterPro" id="IPR050682">
    <property type="entry name" value="ModA/WtpA"/>
</dbReference>
<accession>A0A162EP67</accession>
<name>A0A162EP67_9BACI</name>
<dbReference type="PANTHER" id="PTHR30632">
    <property type="entry name" value="MOLYBDATE-BINDING PERIPLASMIC PROTEIN"/>
    <property type="match status" value="1"/>
</dbReference>
<feature type="binding site" evidence="5">
    <location>
        <position position="171"/>
    </location>
    <ligand>
        <name>molybdate</name>
        <dbReference type="ChEBI" id="CHEBI:36264"/>
    </ligand>
</feature>
<proteinExistence type="inferred from homology"/>
<dbReference type="GO" id="GO:1901359">
    <property type="term" value="F:tungstate binding"/>
    <property type="evidence" value="ECO:0007669"/>
    <property type="project" value="UniProtKB-ARBA"/>
</dbReference>
<dbReference type="Gene3D" id="3.40.190.10">
    <property type="entry name" value="Periplasmic binding protein-like II"/>
    <property type="match status" value="2"/>
</dbReference>
<evidence type="ECO:0000256" key="1">
    <source>
        <dbReference type="ARBA" id="ARBA00009175"/>
    </source>
</evidence>
<dbReference type="SUPFAM" id="SSF53850">
    <property type="entry name" value="Periplasmic binding protein-like II"/>
    <property type="match status" value="1"/>
</dbReference>